<dbReference type="Proteomes" id="UP000002279">
    <property type="component" value="Unplaced"/>
</dbReference>
<evidence type="ECO:0000313" key="9">
    <source>
        <dbReference type="Ensembl" id="ENSOANP00000052358.1"/>
    </source>
</evidence>
<keyword evidence="6" id="KW-1279">T cell receptor</keyword>
<dbReference type="InterPro" id="IPR007110">
    <property type="entry name" value="Ig-like_dom"/>
</dbReference>
<keyword evidence="10" id="KW-1185">Reference proteome</keyword>
<evidence type="ECO:0000313" key="10">
    <source>
        <dbReference type="Proteomes" id="UP000002279"/>
    </source>
</evidence>
<dbReference type="InterPro" id="IPR051006">
    <property type="entry name" value="TCR_variable_domain"/>
</dbReference>
<reference evidence="9" key="2">
    <citation type="submission" date="2025-09" db="UniProtKB">
        <authorList>
            <consortium name="Ensembl"/>
        </authorList>
    </citation>
    <scope>IDENTIFICATION</scope>
    <source>
        <strain evidence="9">Glennie</strain>
    </source>
</reference>
<dbReference type="SMART" id="SM00406">
    <property type="entry name" value="IGv"/>
    <property type="match status" value="1"/>
</dbReference>
<dbReference type="PROSITE" id="PS50835">
    <property type="entry name" value="IG_LIKE"/>
    <property type="match status" value="1"/>
</dbReference>
<dbReference type="Bgee" id="ENSOANG00000044481">
    <property type="expression patterns" value="Expressed in ovary"/>
</dbReference>
<evidence type="ECO:0000256" key="4">
    <source>
        <dbReference type="ARBA" id="ARBA00023170"/>
    </source>
</evidence>
<keyword evidence="3" id="KW-1064">Adaptive immunity</keyword>
<proteinExistence type="predicted"/>
<dbReference type="PANTHER" id="PTHR19343:SF13">
    <property type="entry name" value="T CELL RECEPTOR ALPHA VARIABLE 21"/>
    <property type="match status" value="1"/>
</dbReference>
<dbReference type="SUPFAM" id="SSF48726">
    <property type="entry name" value="Immunoglobulin"/>
    <property type="match status" value="1"/>
</dbReference>
<keyword evidence="2" id="KW-0391">Immunity</keyword>
<organism evidence="9 10">
    <name type="scientific">Ornithorhynchus anatinus</name>
    <name type="common">Duckbill platypus</name>
    <dbReference type="NCBI Taxonomy" id="9258"/>
    <lineage>
        <taxon>Eukaryota</taxon>
        <taxon>Metazoa</taxon>
        <taxon>Chordata</taxon>
        <taxon>Craniata</taxon>
        <taxon>Vertebrata</taxon>
        <taxon>Euteleostomi</taxon>
        <taxon>Mammalia</taxon>
        <taxon>Monotremata</taxon>
        <taxon>Ornithorhynchidae</taxon>
        <taxon>Ornithorhynchus</taxon>
    </lineage>
</organism>
<reference evidence="9" key="1">
    <citation type="submission" date="2025-08" db="UniProtKB">
        <authorList>
            <consortium name="Ensembl"/>
        </authorList>
    </citation>
    <scope>IDENTIFICATION</scope>
    <source>
        <strain evidence="9">Glennie</strain>
    </source>
</reference>
<evidence type="ECO:0000256" key="3">
    <source>
        <dbReference type="ARBA" id="ARBA00023130"/>
    </source>
</evidence>
<dbReference type="GeneTree" id="ENSGT00940000163224"/>
<dbReference type="GO" id="GO:0009617">
    <property type="term" value="P:response to bacterium"/>
    <property type="evidence" value="ECO:0000318"/>
    <property type="project" value="GO_Central"/>
</dbReference>
<evidence type="ECO:0000256" key="5">
    <source>
        <dbReference type="ARBA" id="ARBA00023319"/>
    </source>
</evidence>
<dbReference type="Pfam" id="PF07686">
    <property type="entry name" value="V-set"/>
    <property type="match status" value="1"/>
</dbReference>
<name>A0A6I8PCR6_ORNAN</name>
<dbReference type="InterPro" id="IPR036179">
    <property type="entry name" value="Ig-like_dom_sf"/>
</dbReference>
<keyword evidence="4" id="KW-0675">Receptor</keyword>
<dbReference type="InParanoid" id="A0A6I8PCR6"/>
<evidence type="ECO:0000256" key="7">
    <source>
        <dbReference type="SAM" id="SignalP"/>
    </source>
</evidence>
<feature type="domain" description="Ig-like" evidence="8">
    <location>
        <begin position="27"/>
        <end position="117"/>
    </location>
</feature>
<keyword evidence="1 7" id="KW-0732">Signal</keyword>
<protein>
    <recommendedName>
        <fullName evidence="8">Ig-like domain-containing protein</fullName>
    </recommendedName>
</protein>
<dbReference type="Ensembl" id="ENSOANT00000071367.1">
    <property type="protein sequence ID" value="ENSOANP00000052358.1"/>
    <property type="gene ID" value="ENSOANG00000044481.1"/>
</dbReference>
<dbReference type="OMA" id="GDCRIRK"/>
<evidence type="ECO:0000256" key="2">
    <source>
        <dbReference type="ARBA" id="ARBA00022859"/>
    </source>
</evidence>
<dbReference type="PANTHER" id="PTHR19343">
    <property type="entry name" value="T CELL RECEPTOR ALPHA VARIABLE 1-2"/>
    <property type="match status" value="1"/>
</dbReference>
<keyword evidence="5" id="KW-0393">Immunoglobulin domain</keyword>
<dbReference type="GO" id="GO:0042101">
    <property type="term" value="C:T cell receptor complex"/>
    <property type="evidence" value="ECO:0007669"/>
    <property type="project" value="UniProtKB-KW"/>
</dbReference>
<dbReference type="Gene3D" id="2.60.40.10">
    <property type="entry name" value="Immunoglobulins"/>
    <property type="match status" value="1"/>
</dbReference>
<sequence>MIFLESAELTSVLCVCHFFLTGASGQDKVEQTPSSLSIREGGTMNCSYKTSNFYGLQWYRQVAGKGLEFLFLFSSKDQKESGRLLAELKTESTISFLHIKDAQVGDSATYFCALDAQ</sequence>
<feature type="signal peptide" evidence="7">
    <location>
        <begin position="1"/>
        <end position="25"/>
    </location>
</feature>
<dbReference type="GO" id="GO:0002250">
    <property type="term" value="P:adaptive immune response"/>
    <property type="evidence" value="ECO:0007669"/>
    <property type="project" value="UniProtKB-KW"/>
</dbReference>
<dbReference type="AlphaFoldDB" id="A0A6I8PCR6"/>
<dbReference type="InterPro" id="IPR013783">
    <property type="entry name" value="Ig-like_fold"/>
</dbReference>
<feature type="chain" id="PRO_5026169493" description="Ig-like domain-containing protein" evidence="7">
    <location>
        <begin position="26"/>
        <end position="117"/>
    </location>
</feature>
<evidence type="ECO:0000256" key="6">
    <source>
        <dbReference type="ARBA" id="ARBA00043266"/>
    </source>
</evidence>
<evidence type="ECO:0000259" key="8">
    <source>
        <dbReference type="PROSITE" id="PS50835"/>
    </source>
</evidence>
<dbReference type="InterPro" id="IPR013106">
    <property type="entry name" value="Ig_V-set"/>
</dbReference>
<evidence type="ECO:0000256" key="1">
    <source>
        <dbReference type="ARBA" id="ARBA00022729"/>
    </source>
</evidence>
<accession>A0A6I8PCR6</accession>